<dbReference type="Pfam" id="PF08241">
    <property type="entry name" value="Methyltransf_11"/>
    <property type="match status" value="1"/>
</dbReference>
<dbReference type="EMBL" id="FMUQ01000005">
    <property type="protein sequence ID" value="SCX92380.1"/>
    <property type="molecule type" value="Genomic_DNA"/>
</dbReference>
<keyword evidence="2" id="KW-0489">Methyltransferase</keyword>
<dbReference type="InterPro" id="IPR013216">
    <property type="entry name" value="Methyltransf_11"/>
</dbReference>
<dbReference type="GO" id="GO:0032259">
    <property type="term" value="P:methylation"/>
    <property type="evidence" value="ECO:0007669"/>
    <property type="project" value="UniProtKB-KW"/>
</dbReference>
<keyword evidence="3" id="KW-1185">Reference proteome</keyword>
<accession>A0A1G5BR28</accession>
<organism evidence="2 3">
    <name type="scientific">Basfia succiniciproducens</name>
    <dbReference type="NCBI Taxonomy" id="653940"/>
    <lineage>
        <taxon>Bacteria</taxon>
        <taxon>Pseudomonadati</taxon>
        <taxon>Pseudomonadota</taxon>
        <taxon>Gammaproteobacteria</taxon>
        <taxon>Pasteurellales</taxon>
        <taxon>Pasteurellaceae</taxon>
        <taxon>Basfia</taxon>
    </lineage>
</organism>
<evidence type="ECO:0000313" key="2">
    <source>
        <dbReference type="EMBL" id="SCX92380.1"/>
    </source>
</evidence>
<feature type="domain" description="Methyltransferase type 11" evidence="1">
    <location>
        <begin position="84"/>
        <end position="135"/>
    </location>
</feature>
<dbReference type="RefSeq" id="WP_090654602.1">
    <property type="nucleotide sequence ID" value="NZ_CP015031.1"/>
</dbReference>
<evidence type="ECO:0000259" key="1">
    <source>
        <dbReference type="Pfam" id="PF08241"/>
    </source>
</evidence>
<sequence length="237" mass="27323">MWHAKHATELKLPTSWQQIPNGTLYCNALNRYFSHWLSNILGDQILKLGGLSAEIGLDLPMRHQLVISPEIPQNLTALCLQPCTSVVRSKVTELPLIEESIDACLLANNLNFCADPHRLLREITRVTTESGLLFISLFNPLSILAFKRQFHQTPYEKFPFRQYPTWLIIDWLELLNFDILQCENLALQHRQHFSLFSPLTVIIAQKRTCSLSSQAQKIQFHQEDVFSPEAAFKRINE</sequence>
<reference evidence="2 3" key="1">
    <citation type="submission" date="2016-10" db="EMBL/GenBank/DDBJ databases">
        <authorList>
            <person name="Varghese N."/>
            <person name="Submissions S."/>
        </authorList>
    </citation>
    <scope>NUCLEOTIDE SEQUENCE [LARGE SCALE GENOMIC DNA]</scope>
    <source>
        <strain evidence="2 3">DSM 22022</strain>
    </source>
</reference>
<dbReference type="Gene3D" id="3.40.50.150">
    <property type="entry name" value="Vaccinia Virus protein VP39"/>
    <property type="match status" value="1"/>
</dbReference>
<proteinExistence type="predicted"/>
<dbReference type="GO" id="GO:0008168">
    <property type="term" value="F:methyltransferase activity"/>
    <property type="evidence" value="ECO:0007669"/>
    <property type="project" value="UniProtKB-KW"/>
</dbReference>
<dbReference type="SUPFAM" id="SSF53335">
    <property type="entry name" value="S-adenosyl-L-methionine-dependent methyltransferases"/>
    <property type="match status" value="1"/>
</dbReference>
<evidence type="ECO:0000313" key="3">
    <source>
        <dbReference type="Proteomes" id="UP000199588"/>
    </source>
</evidence>
<comment type="caution">
    <text evidence="2">The sequence shown here is derived from an EMBL/GenBank/DDBJ whole genome shotgun (WGS) entry which is preliminary data.</text>
</comment>
<protein>
    <submittedName>
        <fullName evidence="2">Methyltransferase domain-containing protein</fullName>
    </submittedName>
</protein>
<name>A0A1G5BR28_9PAST</name>
<dbReference type="Proteomes" id="UP000199588">
    <property type="component" value="Unassembled WGS sequence"/>
</dbReference>
<dbReference type="InterPro" id="IPR029063">
    <property type="entry name" value="SAM-dependent_MTases_sf"/>
</dbReference>
<gene>
    <name evidence="2" type="ORF">SAMN02910354_00851</name>
</gene>
<keyword evidence="2" id="KW-0808">Transferase</keyword>